<keyword evidence="2" id="KW-1185">Reference proteome</keyword>
<gene>
    <name evidence="1" type="ORF">FOL47_002119</name>
</gene>
<evidence type="ECO:0000313" key="2">
    <source>
        <dbReference type="Proteomes" id="UP000591131"/>
    </source>
</evidence>
<organism evidence="1 2">
    <name type="scientific">Perkinsus chesapeaki</name>
    <name type="common">Clam parasite</name>
    <name type="synonym">Perkinsus andrewsi</name>
    <dbReference type="NCBI Taxonomy" id="330153"/>
    <lineage>
        <taxon>Eukaryota</taxon>
        <taxon>Sar</taxon>
        <taxon>Alveolata</taxon>
        <taxon>Perkinsozoa</taxon>
        <taxon>Perkinsea</taxon>
        <taxon>Perkinsida</taxon>
        <taxon>Perkinsidae</taxon>
        <taxon>Perkinsus</taxon>
    </lineage>
</organism>
<evidence type="ECO:0000313" key="1">
    <source>
        <dbReference type="EMBL" id="KAF4649399.1"/>
    </source>
</evidence>
<reference evidence="1 2" key="1">
    <citation type="submission" date="2020-04" db="EMBL/GenBank/DDBJ databases">
        <title>Perkinsus chesapeaki whole genome sequence.</title>
        <authorList>
            <person name="Bogema D.R."/>
        </authorList>
    </citation>
    <scope>NUCLEOTIDE SEQUENCE [LARGE SCALE GENOMIC DNA]</scope>
    <source>
        <strain evidence="1">ATCC PRA-425</strain>
    </source>
</reference>
<feature type="non-terminal residue" evidence="1">
    <location>
        <position position="1"/>
    </location>
</feature>
<accession>A0A7J6KS35</accession>
<name>A0A7J6KS35_PERCH</name>
<sequence>GLQEGDFLTQEVTFLKKFFLKNLESGSSIVDPDRSVDVCQTSSGDTPTLRDCGSWAMIHGLVSWWAIYLYWIGFDPSLDLVVVSLARMQEIQELPAKTS</sequence>
<dbReference type="AlphaFoldDB" id="A0A7J6KS35"/>
<proteinExistence type="predicted"/>
<dbReference type="Proteomes" id="UP000591131">
    <property type="component" value="Unassembled WGS sequence"/>
</dbReference>
<comment type="caution">
    <text evidence="1">The sequence shown here is derived from an EMBL/GenBank/DDBJ whole genome shotgun (WGS) entry which is preliminary data.</text>
</comment>
<protein>
    <submittedName>
        <fullName evidence="1">Uncharacterized protein</fullName>
    </submittedName>
</protein>
<dbReference type="EMBL" id="JAAPAO010001553">
    <property type="protein sequence ID" value="KAF4649399.1"/>
    <property type="molecule type" value="Genomic_DNA"/>
</dbReference>